<evidence type="ECO:0000256" key="1">
    <source>
        <dbReference type="SAM" id="MobiDB-lite"/>
    </source>
</evidence>
<feature type="transmembrane region" description="Helical" evidence="2">
    <location>
        <begin position="67"/>
        <end position="88"/>
    </location>
</feature>
<gene>
    <name evidence="3" type="ORF">GE061_011636</name>
</gene>
<feature type="compositionally biased region" description="Basic and acidic residues" evidence="1">
    <location>
        <begin position="306"/>
        <end position="315"/>
    </location>
</feature>
<comment type="caution">
    <text evidence="3">The sequence shown here is derived from an EMBL/GenBank/DDBJ whole genome shotgun (WGS) entry which is preliminary data.</text>
</comment>
<keyword evidence="4" id="KW-1185">Reference proteome</keyword>
<dbReference type="InterPro" id="IPR012464">
    <property type="entry name" value="DUF1676"/>
</dbReference>
<name>A0A8S9Y014_APOLU</name>
<dbReference type="Pfam" id="PF07898">
    <property type="entry name" value="DUF1676"/>
    <property type="match status" value="1"/>
</dbReference>
<evidence type="ECO:0000313" key="4">
    <source>
        <dbReference type="Proteomes" id="UP000466442"/>
    </source>
</evidence>
<dbReference type="GO" id="GO:0016020">
    <property type="term" value="C:membrane"/>
    <property type="evidence" value="ECO:0007669"/>
    <property type="project" value="TreeGrafter"/>
</dbReference>
<evidence type="ECO:0000313" key="3">
    <source>
        <dbReference type="EMBL" id="KAF6213911.1"/>
    </source>
</evidence>
<reference evidence="3" key="1">
    <citation type="journal article" date="2021" name="Mol. Ecol. Resour.">
        <title>Apolygus lucorum genome provides insights into omnivorousness and mesophyll feeding.</title>
        <authorList>
            <person name="Liu Y."/>
            <person name="Liu H."/>
            <person name="Wang H."/>
            <person name="Huang T."/>
            <person name="Liu B."/>
            <person name="Yang B."/>
            <person name="Yin L."/>
            <person name="Li B."/>
            <person name="Zhang Y."/>
            <person name="Zhang S."/>
            <person name="Jiang F."/>
            <person name="Zhang X."/>
            <person name="Ren Y."/>
            <person name="Wang B."/>
            <person name="Wang S."/>
            <person name="Lu Y."/>
            <person name="Wu K."/>
            <person name="Fan W."/>
            <person name="Wang G."/>
        </authorList>
    </citation>
    <scope>NUCLEOTIDE SEQUENCE</scope>
    <source>
        <strain evidence="3">12Hb</strain>
    </source>
</reference>
<proteinExistence type="predicted"/>
<keyword evidence="2" id="KW-0812">Transmembrane</keyword>
<dbReference type="AlphaFoldDB" id="A0A8S9Y014"/>
<keyword evidence="2" id="KW-1133">Transmembrane helix</keyword>
<dbReference type="Proteomes" id="UP000466442">
    <property type="component" value="Unassembled WGS sequence"/>
</dbReference>
<sequence>MIGGGDFSANGNLSDLGLGFFSDITPIYKGGFEITFIRNSDDDVLFRYKKDNTSPEGVEGKVEIKTFYLRVPIIEYAEFAIIVIILIVRYSTQVIVQREHAILLPREFNTRQSTQSESLLLIREQEKEVDPFHLAKHPNSFVVNSAVSGSALGEEPRSAVGSYLLSLQSSNKKRRTKNRGPSKKMASKLLPLLMIPLMITMQLLPMMLLKLKLMALKALMLGKAAMVIILLNVLRNAFLGADSMEEQYEQQTLATQHYGYSGGPEYGAWINKRVYHVHPNGPYRGHQFVAAGGHQDTNSDSSLFDPDSRQVEENT</sequence>
<dbReference type="PANTHER" id="PTHR21879">
    <property type="entry name" value="FI03362P-RELATED-RELATED"/>
    <property type="match status" value="1"/>
</dbReference>
<dbReference type="EMBL" id="WIXP02000003">
    <property type="protein sequence ID" value="KAF6213911.1"/>
    <property type="molecule type" value="Genomic_DNA"/>
</dbReference>
<accession>A0A8S9Y014</accession>
<feature type="region of interest" description="Disordered" evidence="1">
    <location>
        <begin position="295"/>
        <end position="315"/>
    </location>
</feature>
<dbReference type="PANTHER" id="PTHR21879:SF6">
    <property type="entry name" value="OSIRIS 19, ISOFORM A"/>
    <property type="match status" value="1"/>
</dbReference>
<feature type="transmembrane region" description="Helical" evidence="2">
    <location>
        <begin position="189"/>
        <end position="208"/>
    </location>
</feature>
<protein>
    <submittedName>
        <fullName evidence="3">Uncharacterized protein</fullName>
    </submittedName>
</protein>
<dbReference type="OrthoDB" id="6625616at2759"/>
<keyword evidence="2" id="KW-0472">Membrane</keyword>
<organism evidence="3 4">
    <name type="scientific">Apolygus lucorum</name>
    <name type="common">Small green plant bug</name>
    <name type="synonym">Lygocoris lucorum</name>
    <dbReference type="NCBI Taxonomy" id="248454"/>
    <lineage>
        <taxon>Eukaryota</taxon>
        <taxon>Metazoa</taxon>
        <taxon>Ecdysozoa</taxon>
        <taxon>Arthropoda</taxon>
        <taxon>Hexapoda</taxon>
        <taxon>Insecta</taxon>
        <taxon>Pterygota</taxon>
        <taxon>Neoptera</taxon>
        <taxon>Paraneoptera</taxon>
        <taxon>Hemiptera</taxon>
        <taxon>Heteroptera</taxon>
        <taxon>Panheteroptera</taxon>
        <taxon>Cimicomorpha</taxon>
        <taxon>Miridae</taxon>
        <taxon>Mirini</taxon>
        <taxon>Apolygus</taxon>
    </lineage>
</organism>
<evidence type="ECO:0000256" key="2">
    <source>
        <dbReference type="SAM" id="Phobius"/>
    </source>
</evidence>
<feature type="transmembrane region" description="Helical" evidence="2">
    <location>
        <begin position="214"/>
        <end position="234"/>
    </location>
</feature>